<evidence type="ECO:0000259" key="1">
    <source>
        <dbReference type="Pfam" id="PF08239"/>
    </source>
</evidence>
<proteinExistence type="predicted"/>
<reference evidence="2" key="1">
    <citation type="submission" date="2021-05" db="EMBL/GenBank/DDBJ databases">
        <authorList>
            <person name="Pietrasiak N."/>
            <person name="Ward R."/>
            <person name="Stajich J.E."/>
            <person name="Kurbessoian T."/>
        </authorList>
    </citation>
    <scope>NUCLEOTIDE SEQUENCE</scope>
    <source>
        <strain evidence="2">UHER 2000/2452</strain>
    </source>
</reference>
<organism evidence="2 3">
    <name type="scientific">Drouetiella hepatica Uher 2000/2452</name>
    <dbReference type="NCBI Taxonomy" id="904376"/>
    <lineage>
        <taxon>Bacteria</taxon>
        <taxon>Bacillati</taxon>
        <taxon>Cyanobacteriota</taxon>
        <taxon>Cyanophyceae</taxon>
        <taxon>Oculatellales</taxon>
        <taxon>Oculatellaceae</taxon>
        <taxon>Drouetiella</taxon>
    </lineage>
</organism>
<gene>
    <name evidence="2" type="ORF">KME15_23995</name>
</gene>
<dbReference type="Pfam" id="PF08239">
    <property type="entry name" value="SH3_3"/>
    <property type="match status" value="1"/>
</dbReference>
<dbReference type="Gene3D" id="2.30.30.40">
    <property type="entry name" value="SH3 Domains"/>
    <property type="match status" value="1"/>
</dbReference>
<dbReference type="AlphaFoldDB" id="A0A951UQA5"/>
<dbReference type="Proteomes" id="UP000757435">
    <property type="component" value="Unassembled WGS sequence"/>
</dbReference>
<reference evidence="2" key="2">
    <citation type="journal article" date="2022" name="Microbiol. Resour. Announc.">
        <title>Metagenome Sequencing to Explore Phylogenomics of Terrestrial Cyanobacteria.</title>
        <authorList>
            <person name="Ward R.D."/>
            <person name="Stajich J.E."/>
            <person name="Johansen J.R."/>
            <person name="Huntemann M."/>
            <person name="Clum A."/>
            <person name="Foster B."/>
            <person name="Foster B."/>
            <person name="Roux S."/>
            <person name="Palaniappan K."/>
            <person name="Varghese N."/>
            <person name="Mukherjee S."/>
            <person name="Reddy T.B.K."/>
            <person name="Daum C."/>
            <person name="Copeland A."/>
            <person name="Chen I.A."/>
            <person name="Ivanova N.N."/>
            <person name="Kyrpides N.C."/>
            <person name="Shapiro N."/>
            <person name="Eloe-Fadrosh E.A."/>
            <person name="Pietrasiak N."/>
        </authorList>
    </citation>
    <scope>NUCLEOTIDE SEQUENCE</scope>
    <source>
        <strain evidence="2">UHER 2000/2452</strain>
    </source>
</reference>
<comment type="caution">
    <text evidence="2">The sequence shown here is derived from an EMBL/GenBank/DDBJ whole genome shotgun (WGS) entry which is preliminary data.</text>
</comment>
<evidence type="ECO:0000313" key="2">
    <source>
        <dbReference type="EMBL" id="MBW4661744.1"/>
    </source>
</evidence>
<feature type="domain" description="SH3b" evidence="1">
    <location>
        <begin position="41"/>
        <end position="100"/>
    </location>
</feature>
<accession>A0A951UQA5</accession>
<evidence type="ECO:0000313" key="3">
    <source>
        <dbReference type="Proteomes" id="UP000757435"/>
    </source>
</evidence>
<dbReference type="EMBL" id="JAHHHD010000044">
    <property type="protein sequence ID" value="MBW4661744.1"/>
    <property type="molecule type" value="Genomic_DNA"/>
</dbReference>
<dbReference type="InterPro" id="IPR003646">
    <property type="entry name" value="SH3-like_bac-type"/>
</dbReference>
<sequence length="113" mass="12664">MTLLIALSMSLQTELAFAQSDPDYQIEVETNTTCSFINANTVNIRQAPNTQSSVIAQLNRGDGVRAVGRRGNWVQLAARDSGQPPQPYTPLQGWVFNQYVNGCSEDQFDRWRK</sequence>
<protein>
    <submittedName>
        <fullName evidence="2">SH3 domain-containing protein</fullName>
    </submittedName>
</protein>
<name>A0A951UQA5_9CYAN</name>